<keyword evidence="3" id="KW-0812">Transmembrane</keyword>
<keyword evidence="6" id="KW-1133">Transmembrane helix</keyword>
<dbReference type="OrthoDB" id="5913609at2759"/>
<organism evidence="9 10">
    <name type="scientific">Artemisia annua</name>
    <name type="common">Sweet wormwood</name>
    <dbReference type="NCBI Taxonomy" id="35608"/>
    <lineage>
        <taxon>Eukaryota</taxon>
        <taxon>Viridiplantae</taxon>
        <taxon>Streptophyta</taxon>
        <taxon>Embryophyta</taxon>
        <taxon>Tracheophyta</taxon>
        <taxon>Spermatophyta</taxon>
        <taxon>Magnoliopsida</taxon>
        <taxon>eudicotyledons</taxon>
        <taxon>Gunneridae</taxon>
        <taxon>Pentapetalae</taxon>
        <taxon>asterids</taxon>
        <taxon>campanulids</taxon>
        <taxon>Asterales</taxon>
        <taxon>Asteraceae</taxon>
        <taxon>Asteroideae</taxon>
        <taxon>Anthemideae</taxon>
        <taxon>Artemisiinae</taxon>
        <taxon>Artemisia</taxon>
    </lineage>
</organism>
<keyword evidence="10" id="KW-1185">Reference proteome</keyword>
<dbReference type="PANTHER" id="PTHR31826">
    <property type="entry name" value="NICALIN"/>
    <property type="match status" value="1"/>
</dbReference>
<comment type="subcellular location">
    <subcellularLocation>
        <location evidence="1">Endoplasmic reticulum membrane</location>
        <topology evidence="1">Single-pass membrane protein</topology>
    </subcellularLocation>
</comment>
<comment type="caution">
    <text evidence="9">The sequence shown here is derived from an EMBL/GenBank/DDBJ whole genome shotgun (WGS) entry which is preliminary data.</text>
</comment>
<keyword evidence="4" id="KW-0732">Signal</keyword>
<keyword evidence="8" id="KW-0325">Glycoprotein</keyword>
<dbReference type="Proteomes" id="UP000245207">
    <property type="component" value="Unassembled WGS sequence"/>
</dbReference>
<dbReference type="EMBL" id="PKPP01007922">
    <property type="protein sequence ID" value="PWA52079.1"/>
    <property type="molecule type" value="Genomic_DNA"/>
</dbReference>
<evidence type="ECO:0000313" key="10">
    <source>
        <dbReference type="Proteomes" id="UP000245207"/>
    </source>
</evidence>
<dbReference type="GO" id="GO:0009966">
    <property type="term" value="P:regulation of signal transduction"/>
    <property type="evidence" value="ECO:0007669"/>
    <property type="project" value="InterPro"/>
</dbReference>
<evidence type="ECO:0000256" key="8">
    <source>
        <dbReference type="ARBA" id="ARBA00023180"/>
    </source>
</evidence>
<sequence>MEGGLYKHSVGYKQNIFLTYQSFTKGCKDNDGEKMKEVKQTYSYRYAQNYLQYGYQWLRSFDRRLRESTDYAICQNSLGSGDHGLWLHVSKPPENTYVKQILESLESHLTYAKGYYMQVAWEHEQFSWLRVTAATLSGLSAPPDLLEITGGLSDNREFVNEAAFVNSVKKVVAESLARHIYGQQGKNINIFADNSSLAVNHAFTSTFHFYNTKVVQTNVNQHTCN</sequence>
<evidence type="ECO:0000256" key="4">
    <source>
        <dbReference type="ARBA" id="ARBA00022729"/>
    </source>
</evidence>
<protein>
    <submittedName>
        <fullName evidence="9">Nicalin</fullName>
    </submittedName>
</protein>
<evidence type="ECO:0000256" key="5">
    <source>
        <dbReference type="ARBA" id="ARBA00022824"/>
    </source>
</evidence>
<gene>
    <name evidence="9" type="ORF">CTI12_AA427460</name>
</gene>
<proteinExistence type="inferred from homology"/>
<evidence type="ECO:0000313" key="9">
    <source>
        <dbReference type="EMBL" id="PWA52079.1"/>
    </source>
</evidence>
<dbReference type="GO" id="GO:0005789">
    <property type="term" value="C:endoplasmic reticulum membrane"/>
    <property type="evidence" value="ECO:0007669"/>
    <property type="project" value="UniProtKB-SubCell"/>
</dbReference>
<keyword evidence="5" id="KW-0256">Endoplasmic reticulum</keyword>
<dbReference type="InterPro" id="IPR016574">
    <property type="entry name" value="Nicalin"/>
</dbReference>
<reference evidence="9 10" key="1">
    <citation type="journal article" date="2018" name="Mol. Plant">
        <title>The genome of Artemisia annua provides insight into the evolution of Asteraceae family and artemisinin biosynthesis.</title>
        <authorList>
            <person name="Shen Q."/>
            <person name="Zhang L."/>
            <person name="Liao Z."/>
            <person name="Wang S."/>
            <person name="Yan T."/>
            <person name="Shi P."/>
            <person name="Liu M."/>
            <person name="Fu X."/>
            <person name="Pan Q."/>
            <person name="Wang Y."/>
            <person name="Lv Z."/>
            <person name="Lu X."/>
            <person name="Zhang F."/>
            <person name="Jiang W."/>
            <person name="Ma Y."/>
            <person name="Chen M."/>
            <person name="Hao X."/>
            <person name="Li L."/>
            <person name="Tang Y."/>
            <person name="Lv G."/>
            <person name="Zhou Y."/>
            <person name="Sun X."/>
            <person name="Brodelius P.E."/>
            <person name="Rose J.K.C."/>
            <person name="Tang K."/>
        </authorList>
    </citation>
    <scope>NUCLEOTIDE SEQUENCE [LARGE SCALE GENOMIC DNA]</scope>
    <source>
        <strain evidence="10">cv. Huhao1</strain>
        <tissue evidence="9">Leaf</tissue>
    </source>
</reference>
<evidence type="ECO:0000256" key="7">
    <source>
        <dbReference type="ARBA" id="ARBA00023136"/>
    </source>
</evidence>
<evidence type="ECO:0000256" key="3">
    <source>
        <dbReference type="ARBA" id="ARBA00022692"/>
    </source>
</evidence>
<evidence type="ECO:0000256" key="1">
    <source>
        <dbReference type="ARBA" id="ARBA00004389"/>
    </source>
</evidence>
<keyword evidence="7" id="KW-0472">Membrane</keyword>
<dbReference type="STRING" id="35608.A0A2U1LSW1"/>
<evidence type="ECO:0000256" key="2">
    <source>
        <dbReference type="ARBA" id="ARBA00007717"/>
    </source>
</evidence>
<evidence type="ECO:0000256" key="6">
    <source>
        <dbReference type="ARBA" id="ARBA00022989"/>
    </source>
</evidence>
<accession>A0A2U1LSW1</accession>
<dbReference type="AlphaFoldDB" id="A0A2U1LSW1"/>
<comment type="similarity">
    <text evidence="2">Belongs to the nicastrin family.</text>
</comment>
<name>A0A2U1LSW1_ARTAN</name>